<organism evidence="1">
    <name type="scientific">marine sediment metagenome</name>
    <dbReference type="NCBI Taxonomy" id="412755"/>
    <lineage>
        <taxon>unclassified sequences</taxon>
        <taxon>metagenomes</taxon>
        <taxon>ecological metagenomes</taxon>
    </lineage>
</organism>
<sequence>IVAYLKTKGQETVLPVELAKGVSYWIDKDAYIDILKSVFEQVLDSVGLDFDEFLGFTTLDQFF</sequence>
<dbReference type="AlphaFoldDB" id="X1HN22"/>
<proteinExistence type="predicted"/>
<name>X1HN22_9ZZZZ</name>
<evidence type="ECO:0000313" key="1">
    <source>
        <dbReference type="EMBL" id="GAH55249.1"/>
    </source>
</evidence>
<gene>
    <name evidence="1" type="ORF">S03H2_26855</name>
</gene>
<feature type="non-terminal residue" evidence="1">
    <location>
        <position position="1"/>
    </location>
</feature>
<dbReference type="Gene3D" id="1.10.287.1390">
    <property type="match status" value="1"/>
</dbReference>
<dbReference type="EMBL" id="BARU01015777">
    <property type="protein sequence ID" value="GAH55249.1"/>
    <property type="molecule type" value="Genomic_DNA"/>
</dbReference>
<reference evidence="1" key="1">
    <citation type="journal article" date="2014" name="Front. Microbiol.">
        <title>High frequency of phylogenetically diverse reductive dehalogenase-homologous genes in deep subseafloor sedimentary metagenomes.</title>
        <authorList>
            <person name="Kawai M."/>
            <person name="Futagami T."/>
            <person name="Toyoda A."/>
            <person name="Takaki Y."/>
            <person name="Nishi S."/>
            <person name="Hori S."/>
            <person name="Arai W."/>
            <person name="Tsubouchi T."/>
            <person name="Morono Y."/>
            <person name="Uchiyama I."/>
            <person name="Ito T."/>
            <person name="Fujiyama A."/>
            <person name="Inagaki F."/>
            <person name="Takami H."/>
        </authorList>
    </citation>
    <scope>NUCLEOTIDE SEQUENCE</scope>
    <source>
        <strain evidence="1">Expedition CK06-06</strain>
    </source>
</reference>
<accession>X1HN22</accession>
<protein>
    <submittedName>
        <fullName evidence="1">Uncharacterized protein</fullName>
    </submittedName>
</protein>
<comment type="caution">
    <text evidence="1">The sequence shown here is derived from an EMBL/GenBank/DDBJ whole genome shotgun (WGS) entry which is preliminary data.</text>
</comment>